<accession>A0A8J3FZA2</accession>
<evidence type="ECO:0000313" key="2">
    <source>
        <dbReference type="EMBL" id="GGM82874.1"/>
    </source>
</evidence>
<dbReference type="Pfam" id="PF02627">
    <property type="entry name" value="CMD"/>
    <property type="match status" value="1"/>
</dbReference>
<dbReference type="PANTHER" id="PTHR34846">
    <property type="entry name" value="4-CARBOXYMUCONOLACTONE DECARBOXYLASE FAMILY PROTEIN (AFU_ORTHOLOGUE AFUA_6G11590)"/>
    <property type="match status" value="1"/>
</dbReference>
<feature type="domain" description="Carboxymuconolactone decarboxylase-like" evidence="1">
    <location>
        <begin position="56"/>
        <end position="124"/>
    </location>
</feature>
<dbReference type="SUPFAM" id="SSF69118">
    <property type="entry name" value="AhpD-like"/>
    <property type="match status" value="1"/>
</dbReference>
<keyword evidence="3" id="KW-1185">Reference proteome</keyword>
<evidence type="ECO:0000259" key="1">
    <source>
        <dbReference type="Pfam" id="PF02627"/>
    </source>
</evidence>
<dbReference type="InterPro" id="IPR003779">
    <property type="entry name" value="CMD-like"/>
</dbReference>
<gene>
    <name evidence="2" type="ORF">GCM10012275_61760</name>
</gene>
<sequence>MPRIPGVPTRRAGWLAKLLYRVARRRFGAVPEPATVYAHHNGVLLTWALFENTLQRAVRRLPEGLRELVTYRVATQVGCSWCVDFGTMLQRMQGLDIERLKEIDSYADSPRYTGIDKQAIAYADAMTAQPPTVTDEMVAALDAELGHDGLVELTFIVAVENMRARCFHALGITDQGFTSGEACRVPVPSDKAITMRRG</sequence>
<dbReference type="InterPro" id="IPR029032">
    <property type="entry name" value="AhpD-like"/>
</dbReference>
<proteinExistence type="predicted"/>
<reference evidence="2" key="2">
    <citation type="submission" date="2020-09" db="EMBL/GenBank/DDBJ databases">
        <authorList>
            <person name="Sun Q."/>
            <person name="Zhou Y."/>
        </authorList>
    </citation>
    <scope>NUCLEOTIDE SEQUENCE</scope>
    <source>
        <strain evidence="2">CGMCC 4.5737</strain>
    </source>
</reference>
<dbReference type="GO" id="GO:0051920">
    <property type="term" value="F:peroxiredoxin activity"/>
    <property type="evidence" value="ECO:0007669"/>
    <property type="project" value="InterPro"/>
</dbReference>
<name>A0A8J3FZA2_9PSEU</name>
<protein>
    <submittedName>
        <fullName evidence="2">Transposase</fullName>
    </submittedName>
</protein>
<dbReference type="Proteomes" id="UP000637578">
    <property type="component" value="Unassembled WGS sequence"/>
</dbReference>
<organism evidence="2 3">
    <name type="scientific">Longimycelium tulufanense</name>
    <dbReference type="NCBI Taxonomy" id="907463"/>
    <lineage>
        <taxon>Bacteria</taxon>
        <taxon>Bacillati</taxon>
        <taxon>Actinomycetota</taxon>
        <taxon>Actinomycetes</taxon>
        <taxon>Pseudonocardiales</taxon>
        <taxon>Pseudonocardiaceae</taxon>
        <taxon>Longimycelium</taxon>
    </lineage>
</organism>
<dbReference type="EMBL" id="BMMK01000058">
    <property type="protein sequence ID" value="GGM82874.1"/>
    <property type="molecule type" value="Genomic_DNA"/>
</dbReference>
<reference evidence="2" key="1">
    <citation type="journal article" date="2014" name="Int. J. Syst. Evol. Microbiol.">
        <title>Complete genome sequence of Corynebacterium casei LMG S-19264T (=DSM 44701T), isolated from a smear-ripened cheese.</title>
        <authorList>
            <consortium name="US DOE Joint Genome Institute (JGI-PGF)"/>
            <person name="Walter F."/>
            <person name="Albersmeier A."/>
            <person name="Kalinowski J."/>
            <person name="Ruckert C."/>
        </authorList>
    </citation>
    <scope>NUCLEOTIDE SEQUENCE</scope>
    <source>
        <strain evidence="2">CGMCC 4.5737</strain>
    </source>
</reference>
<dbReference type="Gene3D" id="1.20.1290.10">
    <property type="entry name" value="AhpD-like"/>
    <property type="match status" value="1"/>
</dbReference>
<comment type="caution">
    <text evidence="2">The sequence shown here is derived from an EMBL/GenBank/DDBJ whole genome shotgun (WGS) entry which is preliminary data.</text>
</comment>
<evidence type="ECO:0000313" key="3">
    <source>
        <dbReference type="Proteomes" id="UP000637578"/>
    </source>
</evidence>
<dbReference type="RefSeq" id="WP_189061968.1">
    <property type="nucleotide sequence ID" value="NZ_BMMK01000058.1"/>
</dbReference>
<dbReference type="PANTHER" id="PTHR34846:SF10">
    <property type="entry name" value="CYTOPLASMIC PROTEIN"/>
    <property type="match status" value="1"/>
</dbReference>
<dbReference type="AlphaFoldDB" id="A0A8J3FZA2"/>